<comment type="caution">
    <text evidence="4">The sequence shown here is derived from an EMBL/GenBank/DDBJ whole genome shotgun (WGS) entry which is preliminary data.</text>
</comment>
<keyword evidence="2" id="KW-0732">Signal</keyword>
<dbReference type="InterPro" id="IPR036249">
    <property type="entry name" value="Thioredoxin-like_sf"/>
</dbReference>
<keyword evidence="1" id="KW-1015">Disulfide bond</keyword>
<dbReference type="PANTHER" id="PTHR42852">
    <property type="entry name" value="THIOL:DISULFIDE INTERCHANGE PROTEIN DSBE"/>
    <property type="match status" value="1"/>
</dbReference>
<feature type="signal peptide" evidence="2">
    <location>
        <begin position="1"/>
        <end position="20"/>
    </location>
</feature>
<dbReference type="RefSeq" id="WP_124563029.1">
    <property type="nucleotide sequence ID" value="NZ_JARRRY010000004.1"/>
</dbReference>
<evidence type="ECO:0000313" key="5">
    <source>
        <dbReference type="Proteomes" id="UP001218246"/>
    </source>
</evidence>
<feature type="domain" description="Thioredoxin" evidence="3">
    <location>
        <begin position="44"/>
        <end position="185"/>
    </location>
</feature>
<evidence type="ECO:0000256" key="2">
    <source>
        <dbReference type="SAM" id="SignalP"/>
    </source>
</evidence>
<dbReference type="CDD" id="cd02966">
    <property type="entry name" value="TlpA_like_family"/>
    <property type="match status" value="1"/>
</dbReference>
<name>A0ABT6H4H9_9BACI</name>
<protein>
    <submittedName>
        <fullName evidence="4">Redoxin domain-containing protein</fullName>
    </submittedName>
</protein>
<evidence type="ECO:0000256" key="1">
    <source>
        <dbReference type="ARBA" id="ARBA00023157"/>
    </source>
</evidence>
<reference evidence="4 5" key="1">
    <citation type="submission" date="2023-04" db="EMBL/GenBank/DDBJ databases">
        <title>Ectobacillus antri isolated from activated sludge.</title>
        <authorList>
            <person name="Yan P."/>
            <person name="Liu X."/>
        </authorList>
    </citation>
    <scope>NUCLEOTIDE SEQUENCE [LARGE SCALE GENOMIC DNA]</scope>
    <source>
        <strain evidence="4 5">C18H</strain>
    </source>
</reference>
<accession>A0ABT6H4H9</accession>
<dbReference type="PROSITE" id="PS51352">
    <property type="entry name" value="THIOREDOXIN_2"/>
    <property type="match status" value="1"/>
</dbReference>
<sequence>MLRKAIIALVLLAMAGYAGYQQFTKDKQVKQTIQAEEAMATAGPEIGKPAPDFELQALDGSKVKLSALKGKKVILNFWATWCPPCKEEMPDMQKYYTSHQNDVVIVAVNYTVSERAKGQEKVRTFASENGLTFPILLDTESTVSNIYKVISLPTSYFVDEKGIVRQKYIGPMSESFMEQTIKNMQ</sequence>
<feature type="chain" id="PRO_5046980823" evidence="2">
    <location>
        <begin position="21"/>
        <end position="185"/>
    </location>
</feature>
<gene>
    <name evidence="4" type="ORF">P6P90_09720</name>
</gene>
<dbReference type="Proteomes" id="UP001218246">
    <property type="component" value="Unassembled WGS sequence"/>
</dbReference>
<dbReference type="EMBL" id="JARULN010000007">
    <property type="protein sequence ID" value="MDG5754247.1"/>
    <property type="molecule type" value="Genomic_DNA"/>
</dbReference>
<dbReference type="SUPFAM" id="SSF52833">
    <property type="entry name" value="Thioredoxin-like"/>
    <property type="match status" value="1"/>
</dbReference>
<dbReference type="InterPro" id="IPR000866">
    <property type="entry name" value="AhpC/TSA"/>
</dbReference>
<dbReference type="InterPro" id="IPR017937">
    <property type="entry name" value="Thioredoxin_CS"/>
</dbReference>
<dbReference type="Gene3D" id="3.40.30.10">
    <property type="entry name" value="Glutaredoxin"/>
    <property type="match status" value="1"/>
</dbReference>
<evidence type="ECO:0000259" key="3">
    <source>
        <dbReference type="PROSITE" id="PS51352"/>
    </source>
</evidence>
<dbReference type="PROSITE" id="PS00194">
    <property type="entry name" value="THIOREDOXIN_1"/>
    <property type="match status" value="1"/>
</dbReference>
<dbReference type="Pfam" id="PF00578">
    <property type="entry name" value="AhpC-TSA"/>
    <property type="match status" value="1"/>
</dbReference>
<dbReference type="InterPro" id="IPR050553">
    <property type="entry name" value="Thioredoxin_ResA/DsbE_sf"/>
</dbReference>
<dbReference type="InterPro" id="IPR013766">
    <property type="entry name" value="Thioredoxin_domain"/>
</dbReference>
<keyword evidence="5" id="KW-1185">Reference proteome</keyword>
<organism evidence="4 5">
    <name type="scientific">Ectobacillus antri</name>
    <dbReference type="NCBI Taxonomy" id="2486280"/>
    <lineage>
        <taxon>Bacteria</taxon>
        <taxon>Bacillati</taxon>
        <taxon>Bacillota</taxon>
        <taxon>Bacilli</taxon>
        <taxon>Bacillales</taxon>
        <taxon>Bacillaceae</taxon>
        <taxon>Ectobacillus</taxon>
    </lineage>
</organism>
<dbReference type="PANTHER" id="PTHR42852:SF1">
    <property type="entry name" value="THIOREDOXIN-LIKE PROTEIN YNEN"/>
    <property type="match status" value="1"/>
</dbReference>
<evidence type="ECO:0000313" key="4">
    <source>
        <dbReference type="EMBL" id="MDG5754247.1"/>
    </source>
</evidence>
<proteinExistence type="predicted"/>